<dbReference type="OrthoDB" id="7061360at2"/>
<sequence length="158" mass="17734">MSMVINEWQLDVKLNRALQNAQRTDFALYLALLSPAIEESAQFFTPDAIEQSTQLNLYQQLGVALPRSLAQTETDTMTMLKHSEALASTGLAQLKLATYLSPPPLARHDDKQRIADDVWQSLSLHSRRRLQHTTPEKPQANPADLYEVLQQLHGSEAA</sequence>
<proteinExistence type="predicted"/>
<name>A0A1H6ND39_9GAMM</name>
<accession>A0A1H6ND39</accession>
<keyword evidence="2" id="KW-1185">Reference proteome</keyword>
<dbReference type="RefSeq" id="WP_092796477.1">
    <property type="nucleotide sequence ID" value="NZ_FNXF01000020.1"/>
</dbReference>
<organism evidence="1 2">
    <name type="scientific">Rheinheimera pacifica</name>
    <dbReference type="NCBI Taxonomy" id="173990"/>
    <lineage>
        <taxon>Bacteria</taxon>
        <taxon>Pseudomonadati</taxon>
        <taxon>Pseudomonadota</taxon>
        <taxon>Gammaproteobacteria</taxon>
        <taxon>Chromatiales</taxon>
        <taxon>Chromatiaceae</taxon>
        <taxon>Rheinheimera</taxon>
    </lineage>
</organism>
<dbReference type="EMBL" id="FNXF01000020">
    <property type="protein sequence ID" value="SEI10723.1"/>
    <property type="molecule type" value="Genomic_DNA"/>
</dbReference>
<dbReference type="InterPro" id="IPR021879">
    <property type="entry name" value="VC2046_fam"/>
</dbReference>
<protein>
    <submittedName>
        <fullName evidence="1">Ribosomal S4P</fullName>
    </submittedName>
</protein>
<dbReference type="AlphaFoldDB" id="A0A1H6ND39"/>
<evidence type="ECO:0000313" key="2">
    <source>
        <dbReference type="Proteomes" id="UP000199371"/>
    </source>
</evidence>
<gene>
    <name evidence="1" type="ORF">SAMN05660691_03715</name>
</gene>
<dbReference type="Pfam" id="PF11993">
    <property type="entry name" value="VC2046"/>
    <property type="match status" value="1"/>
</dbReference>
<dbReference type="Proteomes" id="UP000199371">
    <property type="component" value="Unassembled WGS sequence"/>
</dbReference>
<evidence type="ECO:0000313" key="1">
    <source>
        <dbReference type="EMBL" id="SEI10723.1"/>
    </source>
</evidence>
<reference evidence="2" key="1">
    <citation type="submission" date="2016-10" db="EMBL/GenBank/DDBJ databases">
        <authorList>
            <person name="Varghese N."/>
            <person name="Submissions S."/>
        </authorList>
    </citation>
    <scope>NUCLEOTIDE SEQUENCE [LARGE SCALE GENOMIC DNA]</scope>
    <source>
        <strain evidence="2">DSM 17616</strain>
    </source>
</reference>